<protein>
    <submittedName>
        <fullName evidence="3">YceG-like family protein</fullName>
    </submittedName>
</protein>
<keyword evidence="4" id="KW-1185">Reference proteome</keyword>
<evidence type="ECO:0000313" key="3">
    <source>
        <dbReference type="EMBL" id="SDG56198.1"/>
    </source>
</evidence>
<dbReference type="OrthoDB" id="2138957at2"/>
<feature type="coiled-coil region" evidence="1">
    <location>
        <begin position="47"/>
        <end position="95"/>
    </location>
</feature>
<dbReference type="STRING" id="120956.SAMN05421791_1167"/>
<feature type="region of interest" description="Disordered" evidence="2">
    <location>
        <begin position="101"/>
        <end position="131"/>
    </location>
</feature>
<dbReference type="InterPro" id="IPR003770">
    <property type="entry name" value="MLTG-like"/>
</dbReference>
<feature type="compositionally biased region" description="Low complexity" evidence="2">
    <location>
        <begin position="115"/>
        <end position="128"/>
    </location>
</feature>
<proteinExistence type="predicted"/>
<gene>
    <name evidence="3" type="ORF">SAMN05421791_1167</name>
</gene>
<organism evidence="3 4">
    <name type="scientific">Facklamia miroungae</name>
    <dbReference type="NCBI Taxonomy" id="120956"/>
    <lineage>
        <taxon>Bacteria</taxon>
        <taxon>Bacillati</taxon>
        <taxon>Bacillota</taxon>
        <taxon>Bacilli</taxon>
        <taxon>Lactobacillales</taxon>
        <taxon>Aerococcaceae</taxon>
        <taxon>Facklamia</taxon>
    </lineage>
</organism>
<evidence type="ECO:0000256" key="2">
    <source>
        <dbReference type="SAM" id="MobiDB-lite"/>
    </source>
</evidence>
<dbReference type="Proteomes" id="UP000199708">
    <property type="component" value="Unassembled WGS sequence"/>
</dbReference>
<keyword evidence="1" id="KW-0175">Coiled coil</keyword>
<name>A0A1G7V9F0_9LACT</name>
<dbReference type="AlphaFoldDB" id="A0A1G7V9F0"/>
<accession>A0A1G7V9F0</accession>
<dbReference type="Gene3D" id="3.30.1490.480">
    <property type="entry name" value="Endolytic murein transglycosylase"/>
    <property type="match status" value="1"/>
</dbReference>
<evidence type="ECO:0000313" key="4">
    <source>
        <dbReference type="Proteomes" id="UP000199708"/>
    </source>
</evidence>
<evidence type="ECO:0000256" key="1">
    <source>
        <dbReference type="SAM" id="Coils"/>
    </source>
</evidence>
<sequence length="204" mass="22546">MKKENLRSLGVGLLIASLLTAAYATFVQGNVPIEGVTLPSLLNGQEASLLKDKVEKGEARLEKLTSEKEDLSQQVEKLTADKESLIEKLDKQRESIDYLESLRNKDDETADQDESSANSNEESSNNSNQTLADGSFVINQGESASQIAQRLETEGFIESATEFQNLIDQWQLGSLIQTGEYQLSSDMSIHEIASQLTNGAYYYQ</sequence>
<dbReference type="EMBL" id="FNCK01000016">
    <property type="protein sequence ID" value="SDG56198.1"/>
    <property type="molecule type" value="Genomic_DNA"/>
</dbReference>
<dbReference type="RefSeq" id="WP_090290501.1">
    <property type="nucleotide sequence ID" value="NZ_FNCK01000016.1"/>
</dbReference>
<reference evidence="3 4" key="1">
    <citation type="submission" date="2016-10" db="EMBL/GenBank/DDBJ databases">
        <authorList>
            <person name="de Groot N.N."/>
        </authorList>
    </citation>
    <scope>NUCLEOTIDE SEQUENCE [LARGE SCALE GENOMIC DNA]</scope>
    <source>
        <strain evidence="3 4">ATCC BAA-466</strain>
    </source>
</reference>
<dbReference type="Pfam" id="PF02618">
    <property type="entry name" value="YceG"/>
    <property type="match status" value="1"/>
</dbReference>